<evidence type="ECO:0000256" key="4">
    <source>
        <dbReference type="ARBA" id="ARBA00022729"/>
    </source>
</evidence>
<sequence>MGLGLVLQGHAFAKADPDKVIRIAFEQADNGFDMQRVSSLYSTWMSEAIYETLMIYDYLARPAKLVPQVAEDMPEITNDGRTYTFRIRKGIFFTPDPAFKDQKRELTSTDVAYTLKRIMDPKTLSPQAGSFEGKFVGMEELVKEAKASGKFDYDKPIAGLETPDKYTLRLNLAEPDSTMLHLLANSHSGIVAREVVEANNNDVGRHPVGTGAYMLKEYVPGSRVILVANPDYRGFTWDFKASEPGDERLVKEMKGKQMPQVGRIEVLFIEEDQSRWLAFDSGQIDLAELADHASTKVLDNGKLRPAFVEKGIKISRSLAPAITYTFFNFRDPQVGGFSLEKIALRRALAMSYRVKDEIVQVRYGQAVRAQSIIPPGVYGYDPAYRNSIPYDPDLANKLLDRFGYKKGPDGFRNHPDGKPLVLRIHSAPSTRDKAIMEIWKRSLDAIGVRAEFPVSSFADNLKAAYRCELMMWQLGGVAGIPDGMDFLDSYYGPNAGRGANRNCYQSEAYDEMFRKARILPEGPERLALYQKMVRQLEADTAITLNLWRYRNFLSQGRVLGYKKHPIMYGDWRFLDVEKK</sequence>
<protein>
    <submittedName>
        <fullName evidence="6">Heme-binding protein</fullName>
    </submittedName>
</protein>
<keyword evidence="4" id="KW-0732">Signal</keyword>
<comment type="subcellular location">
    <subcellularLocation>
        <location evidence="1">Cell envelope</location>
    </subcellularLocation>
</comment>
<dbReference type="SUPFAM" id="SSF53850">
    <property type="entry name" value="Periplasmic binding protein-like II"/>
    <property type="match status" value="1"/>
</dbReference>
<evidence type="ECO:0000256" key="1">
    <source>
        <dbReference type="ARBA" id="ARBA00004196"/>
    </source>
</evidence>
<dbReference type="InterPro" id="IPR000914">
    <property type="entry name" value="SBP_5_dom"/>
</dbReference>
<dbReference type="RefSeq" id="WP_163963154.1">
    <property type="nucleotide sequence ID" value="NZ_JAAIVB010000037.1"/>
</dbReference>
<dbReference type="GO" id="GO:1904680">
    <property type="term" value="F:peptide transmembrane transporter activity"/>
    <property type="evidence" value="ECO:0007669"/>
    <property type="project" value="TreeGrafter"/>
</dbReference>
<dbReference type="InterPro" id="IPR030678">
    <property type="entry name" value="Peptide/Ni-bd"/>
</dbReference>
<dbReference type="PIRSF" id="PIRSF002741">
    <property type="entry name" value="MppA"/>
    <property type="match status" value="1"/>
</dbReference>
<dbReference type="GO" id="GO:0043190">
    <property type="term" value="C:ATP-binding cassette (ABC) transporter complex"/>
    <property type="evidence" value="ECO:0007669"/>
    <property type="project" value="InterPro"/>
</dbReference>
<evidence type="ECO:0000256" key="2">
    <source>
        <dbReference type="ARBA" id="ARBA00005695"/>
    </source>
</evidence>
<dbReference type="PANTHER" id="PTHR30290">
    <property type="entry name" value="PERIPLASMIC BINDING COMPONENT OF ABC TRANSPORTER"/>
    <property type="match status" value="1"/>
</dbReference>
<evidence type="ECO:0000313" key="6">
    <source>
        <dbReference type="EMBL" id="NEX61699.1"/>
    </source>
</evidence>
<keyword evidence="7" id="KW-1185">Reference proteome</keyword>
<organism evidence="6 7">
    <name type="scientific">Noviherbaspirillum galbum</name>
    <dbReference type="NCBI Taxonomy" id="2709383"/>
    <lineage>
        <taxon>Bacteria</taxon>
        <taxon>Pseudomonadati</taxon>
        <taxon>Pseudomonadota</taxon>
        <taxon>Betaproteobacteria</taxon>
        <taxon>Burkholderiales</taxon>
        <taxon>Oxalobacteraceae</taxon>
        <taxon>Noviherbaspirillum</taxon>
    </lineage>
</organism>
<proteinExistence type="inferred from homology"/>
<feature type="domain" description="Solute-binding protein family 5" evidence="5">
    <location>
        <begin position="64"/>
        <end position="495"/>
    </location>
</feature>
<comment type="similarity">
    <text evidence="2">Belongs to the bacterial solute-binding protein 5 family.</text>
</comment>
<evidence type="ECO:0000313" key="7">
    <source>
        <dbReference type="Proteomes" id="UP000482155"/>
    </source>
</evidence>
<dbReference type="AlphaFoldDB" id="A0A6B3SVP6"/>
<dbReference type="GO" id="GO:0030288">
    <property type="term" value="C:outer membrane-bounded periplasmic space"/>
    <property type="evidence" value="ECO:0007669"/>
    <property type="project" value="UniProtKB-ARBA"/>
</dbReference>
<dbReference type="Gene3D" id="3.40.190.10">
    <property type="entry name" value="Periplasmic binding protein-like II"/>
    <property type="match status" value="1"/>
</dbReference>
<dbReference type="InterPro" id="IPR039424">
    <property type="entry name" value="SBP_5"/>
</dbReference>
<dbReference type="Proteomes" id="UP000482155">
    <property type="component" value="Unassembled WGS sequence"/>
</dbReference>
<accession>A0A6B3SVP6</accession>
<evidence type="ECO:0000256" key="3">
    <source>
        <dbReference type="ARBA" id="ARBA00022448"/>
    </source>
</evidence>
<evidence type="ECO:0000259" key="5">
    <source>
        <dbReference type="Pfam" id="PF00496"/>
    </source>
</evidence>
<gene>
    <name evidence="6" type="ORF">G3574_11465</name>
</gene>
<reference evidence="6 7" key="1">
    <citation type="submission" date="2020-02" db="EMBL/GenBank/DDBJ databases">
        <authorList>
            <person name="Kim M.K."/>
        </authorList>
    </citation>
    <scope>NUCLEOTIDE SEQUENCE [LARGE SCALE GENOMIC DNA]</scope>
    <source>
        <strain evidence="6 7">17J57-3</strain>
    </source>
</reference>
<dbReference type="EMBL" id="JAAIVB010000037">
    <property type="protein sequence ID" value="NEX61699.1"/>
    <property type="molecule type" value="Genomic_DNA"/>
</dbReference>
<keyword evidence="3" id="KW-0813">Transport</keyword>
<name>A0A6B3SVP6_9BURK</name>
<dbReference type="GO" id="GO:0015833">
    <property type="term" value="P:peptide transport"/>
    <property type="evidence" value="ECO:0007669"/>
    <property type="project" value="TreeGrafter"/>
</dbReference>
<dbReference type="Pfam" id="PF00496">
    <property type="entry name" value="SBP_bac_5"/>
    <property type="match status" value="1"/>
</dbReference>
<dbReference type="Gene3D" id="3.10.105.10">
    <property type="entry name" value="Dipeptide-binding Protein, Domain 3"/>
    <property type="match status" value="1"/>
</dbReference>
<comment type="caution">
    <text evidence="6">The sequence shown here is derived from an EMBL/GenBank/DDBJ whole genome shotgun (WGS) entry which is preliminary data.</text>
</comment>
<dbReference type="PANTHER" id="PTHR30290:SF10">
    <property type="entry name" value="PERIPLASMIC OLIGOPEPTIDE-BINDING PROTEIN-RELATED"/>
    <property type="match status" value="1"/>
</dbReference>